<reference evidence="2" key="1">
    <citation type="journal article" date="2014" name="Int. J. Syst. Evol. Microbiol.">
        <title>Complete genome sequence of Corynebacterium casei LMG S-19264T (=DSM 44701T), isolated from a smear-ripened cheese.</title>
        <authorList>
            <consortium name="US DOE Joint Genome Institute (JGI-PGF)"/>
            <person name="Walter F."/>
            <person name="Albersmeier A."/>
            <person name="Kalinowski J."/>
            <person name="Ruckert C."/>
        </authorList>
    </citation>
    <scope>NUCLEOTIDE SEQUENCE</scope>
    <source>
        <strain evidence="2">CCM 7897</strain>
    </source>
</reference>
<sequence length="456" mass="47714">MADLVRIGSGAGFAGDRTDAAVPVVAALARMEGPRFLMFETLAERTLALCQLARKSDPSKGYSPALEKLLAPVLADCLASGIRIIGNFGAANPQAAAERIAQMARDLGHAPRIGIVTGSEIDDRLSVSELAARETGGTLLKGRSAITSADVYLGAAPIAEALALGADIVVTGRVADPALALGPLLHVFGWAEDDWDRLAAGTLAGHLLECGSQVSGGYFADPGVKDVPGLDDVGFPILEIGRDGGILVTKPEGTGGRIDRFTVIEQMLYEIHDPAAYLTPDVVLDITDTRVEEVGSDRVRVSGARGKPRPDTLKATVCFEAGQLAEAEISYAGPNASARARLAAEVVRTRLARRAPGLKLRVDAIGLTSVFNDTGGATLAPLFETEREDVRLRFSAQSTDKAELEMLLDEVEGLYCAGPAGGAGVRKHMTPRLSSASCLIERGMTSPKATLLGAQP</sequence>
<dbReference type="Pfam" id="PF07287">
    <property type="entry name" value="AtuA"/>
    <property type="match status" value="1"/>
</dbReference>
<evidence type="ECO:0000313" key="3">
    <source>
        <dbReference type="Proteomes" id="UP000606044"/>
    </source>
</evidence>
<dbReference type="EMBL" id="BMCT01000003">
    <property type="protein sequence ID" value="GGF64724.1"/>
    <property type="molecule type" value="Genomic_DNA"/>
</dbReference>
<proteinExistence type="predicted"/>
<dbReference type="InterPro" id="IPR010839">
    <property type="entry name" value="AtuA_N"/>
</dbReference>
<accession>A0A917BZB4</accession>
<comment type="caution">
    <text evidence="2">The sequence shown here is derived from an EMBL/GenBank/DDBJ whole genome shotgun (WGS) entry which is preliminary data.</text>
</comment>
<dbReference type="PANTHER" id="PTHR47472:SF1">
    <property type="entry name" value="DUF1446-DOMAIN-CONTAINING PROTEIN"/>
    <property type="match status" value="1"/>
</dbReference>
<reference evidence="2" key="2">
    <citation type="submission" date="2020-09" db="EMBL/GenBank/DDBJ databases">
        <authorList>
            <person name="Sun Q."/>
            <person name="Sedlacek I."/>
        </authorList>
    </citation>
    <scope>NUCLEOTIDE SEQUENCE</scope>
    <source>
        <strain evidence="2">CCM 7897</strain>
    </source>
</reference>
<evidence type="ECO:0000313" key="2">
    <source>
        <dbReference type="EMBL" id="GGF64724.1"/>
    </source>
</evidence>
<protein>
    <recommendedName>
        <fullName evidence="1">Acyclic terpene utilisation N-terminal domain-containing protein</fullName>
    </recommendedName>
</protein>
<feature type="domain" description="Acyclic terpene utilisation N-terminal" evidence="1">
    <location>
        <begin position="5"/>
        <end position="449"/>
    </location>
</feature>
<dbReference type="PANTHER" id="PTHR47472">
    <property type="entry name" value="PROPIONYL-COA CARBOXYLASE"/>
    <property type="match status" value="1"/>
</dbReference>
<name>A0A917BZB4_9HYPH</name>
<dbReference type="RefSeq" id="WP_188579100.1">
    <property type="nucleotide sequence ID" value="NZ_BMCT01000003.1"/>
</dbReference>
<keyword evidence="3" id="KW-1185">Reference proteome</keyword>
<dbReference type="AlphaFoldDB" id="A0A917BZB4"/>
<dbReference type="Proteomes" id="UP000606044">
    <property type="component" value="Unassembled WGS sequence"/>
</dbReference>
<organism evidence="2 3">
    <name type="scientific">Azorhizobium oxalatiphilum</name>
    <dbReference type="NCBI Taxonomy" id="980631"/>
    <lineage>
        <taxon>Bacteria</taxon>
        <taxon>Pseudomonadati</taxon>
        <taxon>Pseudomonadota</taxon>
        <taxon>Alphaproteobacteria</taxon>
        <taxon>Hyphomicrobiales</taxon>
        <taxon>Xanthobacteraceae</taxon>
        <taxon>Azorhizobium</taxon>
    </lineage>
</organism>
<evidence type="ECO:0000259" key="1">
    <source>
        <dbReference type="Pfam" id="PF07287"/>
    </source>
</evidence>
<gene>
    <name evidence="2" type="ORF">GCM10007301_25660</name>
</gene>